<evidence type="ECO:0000256" key="2">
    <source>
        <dbReference type="ARBA" id="ARBA00005219"/>
    </source>
</evidence>
<dbReference type="KEGG" id="eba:ebA3131"/>
<dbReference type="GO" id="GO:0046872">
    <property type="term" value="F:metal ion binding"/>
    <property type="evidence" value="ECO:0007669"/>
    <property type="project" value="UniProtKB-KW"/>
</dbReference>
<evidence type="ECO:0000313" key="19">
    <source>
        <dbReference type="Proteomes" id="UP000006552"/>
    </source>
</evidence>
<dbReference type="RefSeq" id="WP_011237593.1">
    <property type="nucleotide sequence ID" value="NC_006513.1"/>
</dbReference>
<dbReference type="PANTHER" id="PTHR40706">
    <property type="entry name" value="RIBOFLAVIN KINASE"/>
    <property type="match status" value="1"/>
</dbReference>
<evidence type="ECO:0000256" key="10">
    <source>
        <dbReference type="ARBA" id="ARBA00022741"/>
    </source>
</evidence>
<protein>
    <recommendedName>
        <fullName evidence="5">Riboflavin kinase</fullName>
        <ecNumber evidence="4">2.7.1.161</ecNumber>
    </recommendedName>
    <alternativeName>
        <fullName evidence="14">CTP-dependent riboflavin kinase</fullName>
    </alternativeName>
    <alternativeName>
        <fullName evidence="15">CTP:riboflavin 5'-phosphotransferase</fullName>
    </alternativeName>
    <alternativeName>
        <fullName evidence="13">Flavokinase</fullName>
    </alternativeName>
</protein>
<reference evidence="18 19" key="1">
    <citation type="journal article" date="2005" name="Arch. Microbiol.">
        <title>The genome sequence of an anaerobic aromatic-degrading denitrifying bacterium, strain EbN1.</title>
        <authorList>
            <person name="Rabus R."/>
            <person name="Kube M."/>
            <person name="Heider J."/>
            <person name="Beck A."/>
            <person name="Heitmann K."/>
            <person name="Widdel F."/>
            <person name="Reinhardt R."/>
        </authorList>
    </citation>
    <scope>NUCLEOTIDE SEQUENCE [LARGE SCALE GENOMIC DNA]</scope>
    <source>
        <strain evidence="18 19">EbN1</strain>
    </source>
</reference>
<proteinExistence type="inferred from homology"/>
<dbReference type="UniPathway" id="UPA00276">
    <property type="reaction ID" value="UER00929"/>
</dbReference>
<dbReference type="GO" id="GO:0009231">
    <property type="term" value="P:riboflavin biosynthetic process"/>
    <property type="evidence" value="ECO:0007669"/>
    <property type="project" value="InterPro"/>
</dbReference>
<keyword evidence="10" id="KW-0547">Nucleotide-binding</keyword>
<evidence type="ECO:0000256" key="7">
    <source>
        <dbReference type="ARBA" id="ARBA00022643"/>
    </source>
</evidence>
<evidence type="ECO:0000256" key="4">
    <source>
        <dbReference type="ARBA" id="ARBA00011987"/>
    </source>
</evidence>
<comment type="cofactor">
    <cofactor evidence="1">
        <name>Mg(2+)</name>
        <dbReference type="ChEBI" id="CHEBI:18420"/>
    </cofactor>
</comment>
<keyword evidence="19" id="KW-1185">Reference proteome</keyword>
<evidence type="ECO:0000256" key="6">
    <source>
        <dbReference type="ARBA" id="ARBA00022630"/>
    </source>
</evidence>
<keyword evidence="6" id="KW-0285">Flavoprotein</keyword>
<comment type="catalytic activity">
    <reaction evidence="16">
        <text>riboflavin + CTP = CDP + FMN + H(+)</text>
        <dbReference type="Rhea" id="RHEA:25021"/>
        <dbReference type="ChEBI" id="CHEBI:15378"/>
        <dbReference type="ChEBI" id="CHEBI:37563"/>
        <dbReference type="ChEBI" id="CHEBI:57986"/>
        <dbReference type="ChEBI" id="CHEBI:58069"/>
        <dbReference type="ChEBI" id="CHEBI:58210"/>
        <dbReference type="EC" id="2.7.1.161"/>
    </reaction>
</comment>
<dbReference type="PANTHER" id="PTHR40706:SF1">
    <property type="entry name" value="RIBOFLAVIN KINASE"/>
    <property type="match status" value="1"/>
</dbReference>
<dbReference type="InterPro" id="IPR023465">
    <property type="entry name" value="Riboflavin_kinase_dom_sf"/>
</dbReference>
<dbReference type="SUPFAM" id="SSF82114">
    <property type="entry name" value="Riboflavin kinase-like"/>
    <property type="match status" value="1"/>
</dbReference>
<dbReference type="GO" id="GO:0009398">
    <property type="term" value="P:FMN biosynthetic process"/>
    <property type="evidence" value="ECO:0007669"/>
    <property type="project" value="UniProtKB-UniPathway"/>
</dbReference>
<evidence type="ECO:0000256" key="3">
    <source>
        <dbReference type="ARBA" id="ARBA00006428"/>
    </source>
</evidence>
<evidence type="ECO:0000256" key="14">
    <source>
        <dbReference type="ARBA" id="ARBA00030544"/>
    </source>
</evidence>
<keyword evidence="11" id="KW-0418">Kinase</keyword>
<dbReference type="GO" id="GO:0000166">
    <property type="term" value="F:nucleotide binding"/>
    <property type="evidence" value="ECO:0007669"/>
    <property type="project" value="UniProtKB-KW"/>
</dbReference>
<evidence type="ECO:0000256" key="16">
    <source>
        <dbReference type="ARBA" id="ARBA00047857"/>
    </source>
</evidence>
<dbReference type="HOGENOM" id="CLU_140165_0_0_4"/>
<evidence type="ECO:0000256" key="13">
    <source>
        <dbReference type="ARBA" id="ARBA00029789"/>
    </source>
</evidence>
<dbReference type="EMBL" id="CR555306">
    <property type="protein sequence ID" value="CAI07879.1"/>
    <property type="molecule type" value="Genomic_DNA"/>
</dbReference>
<dbReference type="OrthoDB" id="9181556at2"/>
<accession>Q5P484</accession>
<dbReference type="Proteomes" id="UP000006552">
    <property type="component" value="Chromosome"/>
</dbReference>
<sequence length="159" mass="17058">MRETGTTVKLQGVVCSGLGEGTRFTTIDWVVEEFRTRLGFAPCPGTFNLRMDGARWEALRLRLLATRGIAITPRHGLCAAKCFPVRLAGRLSGALVLPDMDDYPPDKLEVIAPLPVRHTLGLADGDAVQLHVVTGWRGGLPMSPCVGAAPHPLLPDVPA</sequence>
<dbReference type="eggNOG" id="COG1339">
    <property type="taxonomic scope" value="Bacteria"/>
</dbReference>
<dbReference type="InterPro" id="IPR023602">
    <property type="entry name" value="Riboflavin_kinase_CTP-dep"/>
</dbReference>
<keyword evidence="12" id="KW-0460">Magnesium</keyword>
<evidence type="ECO:0000256" key="12">
    <source>
        <dbReference type="ARBA" id="ARBA00022842"/>
    </source>
</evidence>
<evidence type="ECO:0000256" key="1">
    <source>
        <dbReference type="ARBA" id="ARBA00001946"/>
    </source>
</evidence>
<dbReference type="AlphaFoldDB" id="Q5P484"/>
<keyword evidence="8" id="KW-0808">Transferase</keyword>
<evidence type="ECO:0000256" key="11">
    <source>
        <dbReference type="ARBA" id="ARBA00022777"/>
    </source>
</evidence>
<gene>
    <name evidence="18" type="ORF">ebA3131</name>
</gene>
<dbReference type="Gene3D" id="2.40.30.30">
    <property type="entry name" value="Riboflavin kinase-like"/>
    <property type="match status" value="1"/>
</dbReference>
<comment type="similarity">
    <text evidence="3">Belongs to the archaeal riboflavin kinase family.</text>
</comment>
<evidence type="ECO:0000256" key="8">
    <source>
        <dbReference type="ARBA" id="ARBA00022679"/>
    </source>
</evidence>
<dbReference type="InterPro" id="IPR039063">
    <property type="entry name" value="RibK_CTP-dep"/>
</dbReference>
<organism evidence="18 19">
    <name type="scientific">Aromatoleum aromaticum (strain DSM 19018 / LMG 30748 / EbN1)</name>
    <name type="common">Azoarcus sp. (strain EbN1)</name>
    <dbReference type="NCBI Taxonomy" id="76114"/>
    <lineage>
        <taxon>Bacteria</taxon>
        <taxon>Pseudomonadati</taxon>
        <taxon>Pseudomonadota</taxon>
        <taxon>Betaproteobacteria</taxon>
        <taxon>Rhodocyclales</taxon>
        <taxon>Rhodocyclaceae</taxon>
        <taxon>Aromatoleum</taxon>
    </lineage>
</organism>
<keyword evidence="9" id="KW-0479">Metal-binding</keyword>
<comment type="pathway">
    <text evidence="2">Cofactor biosynthesis; FMN biosynthesis; FMN from riboflavin (CTP route): step 1/1.</text>
</comment>
<evidence type="ECO:0000256" key="15">
    <source>
        <dbReference type="ARBA" id="ARBA00033116"/>
    </source>
</evidence>
<feature type="domain" description="Riboflavin kinase" evidence="17">
    <location>
        <begin position="14"/>
        <end position="132"/>
    </location>
</feature>
<dbReference type="EC" id="2.7.1.161" evidence="4"/>
<evidence type="ECO:0000259" key="17">
    <source>
        <dbReference type="Pfam" id="PF01982"/>
    </source>
</evidence>
<name>Q5P484_AROAE</name>
<evidence type="ECO:0000313" key="18">
    <source>
        <dbReference type="EMBL" id="CAI07879.1"/>
    </source>
</evidence>
<dbReference type="STRING" id="76114.ebA3131"/>
<evidence type="ECO:0000256" key="9">
    <source>
        <dbReference type="ARBA" id="ARBA00022723"/>
    </source>
</evidence>
<evidence type="ECO:0000256" key="5">
    <source>
        <dbReference type="ARBA" id="ARBA00017394"/>
    </source>
</evidence>
<dbReference type="Pfam" id="PF01982">
    <property type="entry name" value="CTP-dep_RFKase"/>
    <property type="match status" value="1"/>
</dbReference>
<keyword evidence="7" id="KW-0288">FMN</keyword>
<dbReference type="GO" id="GO:0008531">
    <property type="term" value="F:riboflavin kinase activity"/>
    <property type="evidence" value="ECO:0007669"/>
    <property type="project" value="InterPro"/>
</dbReference>